<evidence type="ECO:0000256" key="3">
    <source>
        <dbReference type="ARBA" id="ARBA00022729"/>
    </source>
</evidence>
<dbReference type="Gene3D" id="3.40.50.2300">
    <property type="match status" value="2"/>
</dbReference>
<keyword evidence="3 4" id="KW-0732">Signal</keyword>
<dbReference type="AlphaFoldDB" id="A0A6N7Z3E6"/>
<dbReference type="OrthoDB" id="3614783at2"/>
<feature type="chain" id="PRO_5026993450" description="Periplasmic binding protein domain-containing protein" evidence="4">
    <location>
        <begin position="37"/>
        <end position="406"/>
    </location>
</feature>
<comment type="similarity">
    <text evidence="2">Belongs to the bacterial solute-binding protein 2 family.</text>
</comment>
<feature type="signal peptide" evidence="4">
    <location>
        <begin position="1"/>
        <end position="36"/>
    </location>
</feature>
<dbReference type="InterPro" id="IPR025997">
    <property type="entry name" value="SBP_2_dom"/>
</dbReference>
<evidence type="ECO:0000256" key="2">
    <source>
        <dbReference type="ARBA" id="ARBA00007639"/>
    </source>
</evidence>
<dbReference type="PANTHER" id="PTHR46847">
    <property type="entry name" value="D-ALLOSE-BINDING PERIPLASMIC PROTEIN-RELATED"/>
    <property type="match status" value="1"/>
</dbReference>
<feature type="domain" description="Periplasmic binding protein" evidence="5">
    <location>
        <begin position="95"/>
        <end position="354"/>
    </location>
</feature>
<keyword evidence="7" id="KW-1185">Reference proteome</keyword>
<sequence length="406" mass="41468">MKASISPPRSTRLARSRAGSAAALAVASLLLLPACASSSGGAGSDSAASAGGTASTTSAGTTAKAALAEQAKPLTTVADAGKAFDTKALAGKTVYYVPLVLKADYFQTVNTLLQSIFASVGVHLQSCDANANPSGIASCLDQAVAGHAGAILTDYIPYELAPTSFSAVQKAGIPVYIGGESAPADVTATPTLRFDNPDTYQFATMRGIMNTAIADSNGKGHILFLSTHDDPAVTRAGEYAQTYVATACPDCVLTTKLVSISQIRTLPSLVSSELVKDPSITYVIPQYDSYLAPAISGIQSAGKTGTIKLASANASLANLPAVKTNPQVMAAVGHDTAYSAWSMADAALRLLAGQTPPDSYPVPVRAFAKDNVTGLDLTTAGEASGKWFGDAAAYQASFKKLWGLSS</sequence>
<evidence type="ECO:0000259" key="5">
    <source>
        <dbReference type="Pfam" id="PF13407"/>
    </source>
</evidence>
<proteinExistence type="inferred from homology"/>
<protein>
    <recommendedName>
        <fullName evidence="5">Periplasmic binding protein domain-containing protein</fullName>
    </recommendedName>
</protein>
<dbReference type="PANTHER" id="PTHR46847:SF1">
    <property type="entry name" value="D-ALLOSE-BINDING PERIPLASMIC PROTEIN-RELATED"/>
    <property type="match status" value="1"/>
</dbReference>
<dbReference type="InterPro" id="IPR028082">
    <property type="entry name" value="Peripla_BP_I"/>
</dbReference>
<dbReference type="GO" id="GO:0030246">
    <property type="term" value="F:carbohydrate binding"/>
    <property type="evidence" value="ECO:0007669"/>
    <property type="project" value="UniProtKB-ARBA"/>
</dbReference>
<accession>A0A6N7Z3E6</accession>
<dbReference type="Proteomes" id="UP000440096">
    <property type="component" value="Unassembled WGS sequence"/>
</dbReference>
<dbReference type="Pfam" id="PF13407">
    <property type="entry name" value="Peripla_BP_4"/>
    <property type="match status" value="1"/>
</dbReference>
<gene>
    <name evidence="6" type="ORF">GKO32_16830</name>
</gene>
<dbReference type="RefSeq" id="WP_154757827.1">
    <property type="nucleotide sequence ID" value="NZ_WMBA01000024.1"/>
</dbReference>
<dbReference type="SUPFAM" id="SSF53822">
    <property type="entry name" value="Periplasmic binding protein-like I"/>
    <property type="match status" value="1"/>
</dbReference>
<dbReference type="EMBL" id="WMBA01000024">
    <property type="protein sequence ID" value="MTD55629.1"/>
    <property type="molecule type" value="Genomic_DNA"/>
</dbReference>
<evidence type="ECO:0000313" key="7">
    <source>
        <dbReference type="Proteomes" id="UP000440096"/>
    </source>
</evidence>
<comment type="subcellular location">
    <subcellularLocation>
        <location evidence="1">Cell envelope</location>
    </subcellularLocation>
</comment>
<evidence type="ECO:0000256" key="1">
    <source>
        <dbReference type="ARBA" id="ARBA00004196"/>
    </source>
</evidence>
<name>A0A6N7Z3E6_9PSEU</name>
<reference evidence="6 7" key="1">
    <citation type="submission" date="2019-11" db="EMBL/GenBank/DDBJ databases">
        <title>Draft genome of Amycolatopsis RM579.</title>
        <authorList>
            <person name="Duangmal K."/>
            <person name="Mingma R."/>
        </authorList>
    </citation>
    <scope>NUCLEOTIDE SEQUENCE [LARGE SCALE GENOMIC DNA]</scope>
    <source>
        <strain evidence="6 7">RM579</strain>
    </source>
</reference>
<dbReference type="GO" id="GO:0030313">
    <property type="term" value="C:cell envelope"/>
    <property type="evidence" value="ECO:0007669"/>
    <property type="project" value="UniProtKB-SubCell"/>
</dbReference>
<organism evidence="6 7">
    <name type="scientific">Amycolatopsis pithecellobii</name>
    <dbReference type="NCBI Taxonomy" id="664692"/>
    <lineage>
        <taxon>Bacteria</taxon>
        <taxon>Bacillati</taxon>
        <taxon>Actinomycetota</taxon>
        <taxon>Actinomycetes</taxon>
        <taxon>Pseudonocardiales</taxon>
        <taxon>Pseudonocardiaceae</taxon>
        <taxon>Amycolatopsis</taxon>
    </lineage>
</organism>
<evidence type="ECO:0000313" key="6">
    <source>
        <dbReference type="EMBL" id="MTD55629.1"/>
    </source>
</evidence>
<evidence type="ECO:0000256" key="4">
    <source>
        <dbReference type="SAM" id="SignalP"/>
    </source>
</evidence>
<comment type="caution">
    <text evidence="6">The sequence shown here is derived from an EMBL/GenBank/DDBJ whole genome shotgun (WGS) entry which is preliminary data.</text>
</comment>